<evidence type="ECO:0000313" key="5">
    <source>
        <dbReference type="Proteomes" id="UP000017081"/>
    </source>
</evidence>
<dbReference type="PANTHER" id="PTHR43479">
    <property type="entry name" value="ACREF/ENVCD OPERON REPRESSOR-RELATED"/>
    <property type="match status" value="1"/>
</dbReference>
<dbReference type="RefSeq" id="WP_023049926.1">
    <property type="nucleotide sequence ID" value="NZ_CP173065.2"/>
</dbReference>
<dbReference type="STRING" id="1319815.HMPREF0202_00377"/>
<feature type="domain" description="HTH tetR-type" evidence="3">
    <location>
        <begin position="1"/>
        <end position="61"/>
    </location>
</feature>
<feature type="DNA-binding region" description="H-T-H motif" evidence="2">
    <location>
        <begin position="24"/>
        <end position="43"/>
    </location>
</feature>
<evidence type="ECO:0000259" key="3">
    <source>
        <dbReference type="PROSITE" id="PS50977"/>
    </source>
</evidence>
<dbReference type="HOGENOM" id="CLU_069356_12_2_0"/>
<gene>
    <name evidence="4" type="ORF">HMPREF0202_00377</name>
</gene>
<comment type="caution">
    <text evidence="4">The sequence shown here is derived from an EMBL/GenBank/DDBJ whole genome shotgun (WGS) entry which is preliminary data.</text>
</comment>
<dbReference type="eggNOG" id="COG1309">
    <property type="taxonomic scope" value="Bacteria"/>
</dbReference>
<dbReference type="InterPro" id="IPR050624">
    <property type="entry name" value="HTH-type_Tx_Regulator"/>
</dbReference>
<evidence type="ECO:0000256" key="1">
    <source>
        <dbReference type="ARBA" id="ARBA00023125"/>
    </source>
</evidence>
<dbReference type="PRINTS" id="PR00455">
    <property type="entry name" value="HTHTETR"/>
</dbReference>
<dbReference type="EMBL" id="AXZF01000015">
    <property type="protein sequence ID" value="ERT69686.1"/>
    <property type="molecule type" value="Genomic_DNA"/>
</dbReference>
<dbReference type="AlphaFoldDB" id="U7VDY3"/>
<dbReference type="GO" id="GO:0003677">
    <property type="term" value="F:DNA binding"/>
    <property type="evidence" value="ECO:0007669"/>
    <property type="project" value="UniProtKB-UniRule"/>
</dbReference>
<dbReference type="InterPro" id="IPR009057">
    <property type="entry name" value="Homeodomain-like_sf"/>
</dbReference>
<evidence type="ECO:0000313" key="4">
    <source>
        <dbReference type="EMBL" id="ERT69686.1"/>
    </source>
</evidence>
<dbReference type="PANTHER" id="PTHR43479:SF11">
    <property type="entry name" value="ACREF_ENVCD OPERON REPRESSOR-RELATED"/>
    <property type="match status" value="1"/>
</dbReference>
<dbReference type="InterPro" id="IPR001647">
    <property type="entry name" value="HTH_TetR"/>
</dbReference>
<keyword evidence="1 2" id="KW-0238">DNA-binding</keyword>
<dbReference type="SUPFAM" id="SSF46689">
    <property type="entry name" value="Homeodomain-like"/>
    <property type="match status" value="1"/>
</dbReference>
<sequence>MTKRDRIKRTATILFAANGIRNTKIEDIANVLGMAKGGFYYYFKSKEELLLEIMDNSVISRKEFLKEVGDLDVPFEEKLKMIVRRRLTLKDDRYNLFLFAKIYENGEINLTYDEYMKRDIIFSEFLNNNREHIKEEYRSEIEKIRTMLSSSLTTLLLYLITQTGIEVVDEDSYKRMVEKYATIDITREIEMFYNLFLKSMLN</sequence>
<accession>U7VDY3</accession>
<dbReference type="PROSITE" id="PS50977">
    <property type="entry name" value="HTH_TETR_2"/>
    <property type="match status" value="1"/>
</dbReference>
<organism evidence="4 5">
    <name type="scientific">Cetobacterium somerae ATCC BAA-474</name>
    <dbReference type="NCBI Taxonomy" id="1319815"/>
    <lineage>
        <taxon>Bacteria</taxon>
        <taxon>Fusobacteriati</taxon>
        <taxon>Fusobacteriota</taxon>
        <taxon>Fusobacteriia</taxon>
        <taxon>Fusobacteriales</taxon>
        <taxon>Fusobacteriaceae</taxon>
        <taxon>Cetobacterium</taxon>
    </lineage>
</organism>
<protein>
    <submittedName>
        <fullName evidence="4">Transcriptional regulator, TetR family</fullName>
    </submittedName>
</protein>
<keyword evidence="5" id="KW-1185">Reference proteome</keyword>
<evidence type="ECO:0000256" key="2">
    <source>
        <dbReference type="PROSITE-ProRule" id="PRU00335"/>
    </source>
</evidence>
<name>U7VDY3_9FUSO</name>
<proteinExistence type="predicted"/>
<dbReference type="Gene3D" id="1.10.357.10">
    <property type="entry name" value="Tetracycline Repressor, domain 2"/>
    <property type="match status" value="1"/>
</dbReference>
<dbReference type="Pfam" id="PF00440">
    <property type="entry name" value="TetR_N"/>
    <property type="match status" value="1"/>
</dbReference>
<reference evidence="4 5" key="1">
    <citation type="submission" date="2013-08" db="EMBL/GenBank/DDBJ databases">
        <authorList>
            <person name="Weinstock G."/>
            <person name="Sodergren E."/>
            <person name="Wylie T."/>
            <person name="Fulton L."/>
            <person name="Fulton R."/>
            <person name="Fronick C."/>
            <person name="O'Laughlin M."/>
            <person name="Godfrey J."/>
            <person name="Miner T."/>
            <person name="Herter B."/>
            <person name="Appelbaum E."/>
            <person name="Cordes M."/>
            <person name="Lek S."/>
            <person name="Wollam A."/>
            <person name="Pepin K.H."/>
            <person name="Palsikar V.B."/>
            <person name="Mitreva M."/>
            <person name="Wilson R.K."/>
        </authorList>
    </citation>
    <scope>NUCLEOTIDE SEQUENCE [LARGE SCALE GENOMIC DNA]</scope>
    <source>
        <strain evidence="4 5">ATCC BAA-474</strain>
    </source>
</reference>
<dbReference type="Proteomes" id="UP000017081">
    <property type="component" value="Unassembled WGS sequence"/>
</dbReference>